<evidence type="ECO:0000256" key="1">
    <source>
        <dbReference type="ARBA" id="ARBA00022723"/>
    </source>
</evidence>
<dbReference type="GO" id="GO:0046872">
    <property type="term" value="F:metal ion binding"/>
    <property type="evidence" value="ECO:0007669"/>
    <property type="project" value="UniProtKB-KW"/>
</dbReference>
<dbReference type="PROSITE" id="PS51669">
    <property type="entry name" value="4FE4S_MOW_BIS_MGD"/>
    <property type="match status" value="1"/>
</dbReference>
<dbReference type="AlphaFoldDB" id="A0A7T0BUS7"/>
<feature type="domain" description="4Fe-4S Mo/W bis-MGD-type" evidence="4">
    <location>
        <begin position="59"/>
        <end position="128"/>
    </location>
</feature>
<dbReference type="GO" id="GO:0016491">
    <property type="term" value="F:oxidoreductase activity"/>
    <property type="evidence" value="ECO:0007669"/>
    <property type="project" value="InterPro"/>
</dbReference>
<dbReference type="InterPro" id="IPR006656">
    <property type="entry name" value="Mopterin_OxRdtase"/>
</dbReference>
<gene>
    <name evidence="5" type="ORF">G3M70_05445</name>
</gene>
<keyword evidence="2" id="KW-0408">Iron</keyword>
<dbReference type="InterPro" id="IPR009010">
    <property type="entry name" value="Asp_de-COase-like_dom_sf"/>
</dbReference>
<dbReference type="Pfam" id="PF00384">
    <property type="entry name" value="Molybdopterin"/>
    <property type="match status" value="1"/>
</dbReference>
<dbReference type="EMBL" id="CP048685">
    <property type="protein sequence ID" value="QPJ61361.1"/>
    <property type="molecule type" value="Genomic_DNA"/>
</dbReference>
<dbReference type="SUPFAM" id="SSF50692">
    <property type="entry name" value="ADC-like"/>
    <property type="match status" value="1"/>
</dbReference>
<dbReference type="InterPro" id="IPR006311">
    <property type="entry name" value="TAT_signal"/>
</dbReference>
<dbReference type="KEGG" id="nli:G3M70_05445"/>
<evidence type="ECO:0000256" key="3">
    <source>
        <dbReference type="ARBA" id="ARBA00023014"/>
    </source>
</evidence>
<name>A0A7T0BUS7_9BACT</name>
<protein>
    <submittedName>
        <fullName evidence="5">Molybdopterin-dependent oxidoreductase</fullName>
    </submittedName>
</protein>
<sequence>MRLNRRKFLQVSAGVASAMALSSKRVGAQLKPVVKVGNPLESYPDRRWEEVYRDQYKYERSFTYCCSPNDTHQCRVRGFVRNGILMRIEQNYDHHKILDLYGNQADAAWNPRMCLRGMTFPRRVYGPYRNKYPMIRVGWKQWADDGFPYLDKENREKYKFTSRGTDEFVRITWDQTFTYLAKGHVAVGKAYSGPRGAQRLKNEGYQPEMIEAMGGSGSRVMKYRGGMGLLGVVGKYGIYRLANMVALLDAIVRGRGPGQVLGGRAWSNYTWHGDQAPGHSWTHGMQTSDIDFADHRYAKLTIQWGKNLIENKMPEAHWYTEIMERGGTLVSIAPEYNPPATKADYWIPVRAGLSDIAIFLGTAKIIMDEGLTDIPYIKDYTDMPLLVRTDNLTRLHPDDFIPGYKPQPLPKDGFTTKWMKNFNRDKMPDFVVWDTNTDKPVAITREDIGAKMRKKNIDPALDGVYDIKLVNGKTITAMPLYEMYKIHLKDYDLDTTHQISHAPKDLVVRLARDMGTILPVEIHYGEGINHYFHATMHNRASYVPLMLTGNVGPKGSGSHTWAGNYKAGNYQGSHWSGPGFAAMVAEDPFNPITDPAKNTDWANVKGYLKGEEVSYWAHRDKALIVNTPRYGRKVFTGRSHMPCPSKLIWFVNVNVINNAKWFYELVFNTNNNVDMIVAQDIEFTGSCEYSDIVLAPNSWAEFESYEITSACSNPFHQIWGGTGIKPVFDTIDDNLIHREFAKRLAEVTGDKRFADYMKVYEGKAPNRTKAMIRRLFTTSTTGMGYNIDDIINGKYGEPGACLLLFRTYPRSPFWEMFTESKPYYTPNGRIQFYNDEPEAIEWGENFIVHREGPEATPYLPNVIVSTNPYIRPDDYGIPEDEQDPDLRHVRNIKKPWSSVRTTKNFLWEKGYRFYCVTPKSRHTAHSSWATTDWNMIWNNNFGDPYRMDKRSPGVGEWQVHMNPFLCKDLGINDGDYIYCDANPADRPYMGWKPSDPRYKVGRLMLRAKYNPAYPYHTTMMKHATWAGTERTVKAHEERPDGRAMSMTTPYQSNFRYGGQQSITRSWLMPMHQTDSLFHKAKSKMKFKHGYEADNHAVNATPKETLVKFSKAEDGGLHGKGLWEPVRTGYTPESPLKDRFAEMYLAGQYVRVKI</sequence>
<dbReference type="InterPro" id="IPR006963">
    <property type="entry name" value="Mopterin_OxRdtase_4Fe-4S_dom"/>
</dbReference>
<proteinExistence type="predicted"/>
<keyword evidence="3" id="KW-0411">Iron-sulfur</keyword>
<dbReference type="Proteomes" id="UP000594688">
    <property type="component" value="Chromosome"/>
</dbReference>
<dbReference type="Gene3D" id="3.40.50.12440">
    <property type="match status" value="2"/>
</dbReference>
<evidence type="ECO:0000313" key="6">
    <source>
        <dbReference type="Proteomes" id="UP000594688"/>
    </source>
</evidence>
<keyword evidence="1" id="KW-0479">Metal-binding</keyword>
<evidence type="ECO:0000313" key="5">
    <source>
        <dbReference type="EMBL" id="QPJ61361.1"/>
    </source>
</evidence>
<dbReference type="GO" id="GO:0051536">
    <property type="term" value="F:iron-sulfur cluster binding"/>
    <property type="evidence" value="ECO:0007669"/>
    <property type="project" value="UniProtKB-KW"/>
</dbReference>
<dbReference type="SUPFAM" id="SSF53706">
    <property type="entry name" value="Formate dehydrogenase/DMSO reductase, domains 1-3"/>
    <property type="match status" value="1"/>
</dbReference>
<dbReference type="InterPro" id="IPR050612">
    <property type="entry name" value="Prok_Mopterin_Oxidored"/>
</dbReference>
<dbReference type="PANTHER" id="PTHR43742">
    <property type="entry name" value="TRIMETHYLAMINE-N-OXIDE REDUCTASE"/>
    <property type="match status" value="1"/>
</dbReference>
<accession>A0A7T0BUS7</accession>
<evidence type="ECO:0000259" key="4">
    <source>
        <dbReference type="PROSITE" id="PS51669"/>
    </source>
</evidence>
<dbReference type="PROSITE" id="PS51318">
    <property type="entry name" value="TAT"/>
    <property type="match status" value="1"/>
</dbReference>
<organism evidence="5 6">
    <name type="scientific">Candidatus Nitronauta litoralis</name>
    <dbReference type="NCBI Taxonomy" id="2705533"/>
    <lineage>
        <taxon>Bacteria</taxon>
        <taxon>Pseudomonadati</taxon>
        <taxon>Nitrospinota/Tectimicrobiota group</taxon>
        <taxon>Nitrospinota</taxon>
        <taxon>Nitrospinia</taxon>
        <taxon>Nitrospinales</taxon>
        <taxon>Nitrospinaceae</taxon>
        <taxon>Candidatus Nitronauta</taxon>
    </lineage>
</organism>
<dbReference type="Gene3D" id="2.40.40.20">
    <property type="match status" value="1"/>
</dbReference>
<dbReference type="PANTHER" id="PTHR43742:SF6">
    <property type="entry name" value="OXIDOREDUCTASE YYAE-RELATED"/>
    <property type="match status" value="1"/>
</dbReference>
<reference evidence="5 6" key="1">
    <citation type="submission" date="2020-02" db="EMBL/GenBank/DDBJ databases">
        <title>Genomic and physiological characterization of two novel Nitrospinaceae genera.</title>
        <authorList>
            <person name="Mueller A.J."/>
            <person name="Jung M.-Y."/>
            <person name="Strachan C.R."/>
            <person name="Herbold C.W."/>
            <person name="Kirkegaard R.H."/>
            <person name="Daims H."/>
        </authorList>
    </citation>
    <scope>NUCLEOTIDE SEQUENCE [LARGE SCALE GENOMIC DNA]</scope>
    <source>
        <strain evidence="5">EB</strain>
    </source>
</reference>
<evidence type="ECO:0000256" key="2">
    <source>
        <dbReference type="ARBA" id="ARBA00023004"/>
    </source>
</evidence>